<reference evidence="17" key="1">
    <citation type="submission" date="2020-07" db="EMBL/GenBank/DDBJ databases">
        <title>Huge and variable diversity of episymbiotic CPR bacteria and DPANN archaea in groundwater ecosystems.</title>
        <authorList>
            <person name="He C.Y."/>
            <person name="Keren R."/>
            <person name="Whittaker M."/>
            <person name="Farag I.F."/>
            <person name="Doudna J."/>
            <person name="Cate J.H.D."/>
            <person name="Banfield J.F."/>
        </authorList>
    </citation>
    <scope>NUCLEOTIDE SEQUENCE</scope>
    <source>
        <strain evidence="17">NC_groundwater_1586_Pr3_B-0.1um_66_15</strain>
    </source>
</reference>
<evidence type="ECO:0000256" key="3">
    <source>
        <dbReference type="ARBA" id="ARBA00010136"/>
    </source>
</evidence>
<evidence type="ECO:0000256" key="9">
    <source>
        <dbReference type="ARBA" id="ARBA00022801"/>
    </source>
</evidence>
<proteinExistence type="inferred from homology"/>
<dbReference type="InterPro" id="IPR038438">
    <property type="entry name" value="PepN_Ig-like_sf"/>
</dbReference>
<dbReference type="PRINTS" id="PR00756">
    <property type="entry name" value="ALADIPTASE"/>
</dbReference>
<dbReference type="InterPro" id="IPR045357">
    <property type="entry name" value="Aminopeptidase_N-like_N"/>
</dbReference>
<dbReference type="EC" id="3.4.11.2" evidence="4 12"/>
<evidence type="ECO:0000256" key="10">
    <source>
        <dbReference type="ARBA" id="ARBA00022833"/>
    </source>
</evidence>
<dbReference type="Pfam" id="PF01433">
    <property type="entry name" value="Peptidase_M1"/>
    <property type="match status" value="1"/>
</dbReference>
<evidence type="ECO:0000256" key="8">
    <source>
        <dbReference type="ARBA" id="ARBA00022723"/>
    </source>
</evidence>
<accession>A0A933L1G5</accession>
<evidence type="ECO:0000256" key="6">
    <source>
        <dbReference type="ARBA" id="ARBA00022438"/>
    </source>
</evidence>
<evidence type="ECO:0000256" key="5">
    <source>
        <dbReference type="ARBA" id="ARBA00015611"/>
    </source>
</evidence>
<evidence type="ECO:0000256" key="11">
    <source>
        <dbReference type="ARBA" id="ARBA00023049"/>
    </source>
</evidence>
<evidence type="ECO:0000313" key="17">
    <source>
        <dbReference type="EMBL" id="MBI4922499.1"/>
    </source>
</evidence>
<dbReference type="EMBL" id="JACRAF010000032">
    <property type="protein sequence ID" value="MBI4922499.1"/>
    <property type="molecule type" value="Genomic_DNA"/>
</dbReference>
<dbReference type="GO" id="GO:0008237">
    <property type="term" value="F:metallopeptidase activity"/>
    <property type="evidence" value="ECO:0007669"/>
    <property type="project" value="UniProtKB-UniRule"/>
</dbReference>
<dbReference type="PANTHER" id="PTHR46322">
    <property type="entry name" value="PUROMYCIN-SENSITIVE AMINOPEPTIDASE"/>
    <property type="match status" value="1"/>
</dbReference>
<dbReference type="InterPro" id="IPR024601">
    <property type="entry name" value="Peptidase_M1_pepN_C"/>
</dbReference>
<dbReference type="Pfam" id="PF17900">
    <property type="entry name" value="Peptidase_M1_N"/>
    <property type="match status" value="1"/>
</dbReference>
<dbReference type="NCBIfam" id="TIGR02414">
    <property type="entry name" value="pepN_proteo"/>
    <property type="match status" value="1"/>
</dbReference>
<keyword evidence="10" id="KW-0862">Zinc</keyword>
<dbReference type="Pfam" id="PF17432">
    <property type="entry name" value="DUF3458_C"/>
    <property type="match status" value="1"/>
</dbReference>
<dbReference type="GO" id="GO:0016285">
    <property type="term" value="F:alanyl aminopeptidase activity"/>
    <property type="evidence" value="ECO:0007669"/>
    <property type="project" value="UniProtKB-EC"/>
</dbReference>
<protein>
    <recommendedName>
        <fullName evidence="5 12">Aminopeptidase N</fullName>
        <ecNumber evidence="4 12">3.4.11.2</ecNumber>
    </recommendedName>
</protein>
<evidence type="ECO:0000256" key="7">
    <source>
        <dbReference type="ARBA" id="ARBA00022670"/>
    </source>
</evidence>
<dbReference type="PANTHER" id="PTHR46322:SF1">
    <property type="entry name" value="PUROMYCIN-SENSITIVE AMINOPEPTIDASE"/>
    <property type="match status" value="1"/>
</dbReference>
<keyword evidence="6 17" id="KW-0031">Aminopeptidase</keyword>
<gene>
    <name evidence="17" type="primary">pepN</name>
    <name evidence="17" type="ORF">HY834_12180</name>
</gene>
<feature type="domain" description="Aminopeptidase N-like N-terminal" evidence="16">
    <location>
        <begin position="26"/>
        <end position="192"/>
    </location>
</feature>
<evidence type="ECO:0000256" key="12">
    <source>
        <dbReference type="NCBIfam" id="TIGR02414"/>
    </source>
</evidence>
<dbReference type="InterPro" id="IPR001930">
    <property type="entry name" value="Peptidase_M1"/>
</dbReference>
<dbReference type="SUPFAM" id="SSF63737">
    <property type="entry name" value="Leukotriene A4 hydrolase N-terminal domain"/>
    <property type="match status" value="1"/>
</dbReference>
<evidence type="ECO:0000256" key="2">
    <source>
        <dbReference type="ARBA" id="ARBA00001947"/>
    </source>
</evidence>
<dbReference type="Gene3D" id="3.30.2010.30">
    <property type="match status" value="1"/>
</dbReference>
<keyword evidence="7" id="KW-0645">Protease</keyword>
<feature type="domain" description="Peptidase M1 membrane alanine aminopeptidase" evidence="13">
    <location>
        <begin position="231"/>
        <end position="442"/>
    </location>
</feature>
<comment type="cofactor">
    <cofactor evidence="2">
        <name>Zn(2+)</name>
        <dbReference type="ChEBI" id="CHEBI:29105"/>
    </cofactor>
</comment>
<dbReference type="AlphaFoldDB" id="A0A933L1G5"/>
<evidence type="ECO:0000256" key="1">
    <source>
        <dbReference type="ARBA" id="ARBA00000098"/>
    </source>
</evidence>
<dbReference type="Gene3D" id="1.25.50.10">
    <property type="entry name" value="Peptidase M1, alanyl aminopeptidase, C-terminal domain"/>
    <property type="match status" value="1"/>
</dbReference>
<keyword evidence="9 17" id="KW-0378">Hydrolase</keyword>
<dbReference type="GO" id="GO:0008270">
    <property type="term" value="F:zinc ion binding"/>
    <property type="evidence" value="ECO:0007669"/>
    <property type="project" value="InterPro"/>
</dbReference>
<evidence type="ECO:0000259" key="15">
    <source>
        <dbReference type="Pfam" id="PF17432"/>
    </source>
</evidence>
<dbReference type="InterPro" id="IPR014782">
    <property type="entry name" value="Peptidase_M1_dom"/>
</dbReference>
<dbReference type="Gene3D" id="2.60.40.1840">
    <property type="match status" value="1"/>
</dbReference>
<dbReference type="FunFam" id="3.30.2010.30:FF:000002">
    <property type="entry name" value="Putative aminopeptidase N"/>
    <property type="match status" value="1"/>
</dbReference>
<evidence type="ECO:0000259" key="13">
    <source>
        <dbReference type="Pfam" id="PF01433"/>
    </source>
</evidence>
<dbReference type="Pfam" id="PF11940">
    <property type="entry name" value="DUF3458"/>
    <property type="match status" value="1"/>
</dbReference>
<evidence type="ECO:0000259" key="14">
    <source>
        <dbReference type="Pfam" id="PF11940"/>
    </source>
</evidence>
<dbReference type="InterPro" id="IPR042097">
    <property type="entry name" value="Aminopeptidase_N-like_N_sf"/>
</dbReference>
<dbReference type="InterPro" id="IPR012779">
    <property type="entry name" value="Peptidase_M1_pepN"/>
</dbReference>
<comment type="caution">
    <text evidence="17">The sequence shown here is derived from an EMBL/GenBank/DDBJ whole genome shotgun (WGS) entry which is preliminary data.</text>
</comment>
<dbReference type="InterPro" id="IPR027268">
    <property type="entry name" value="Peptidase_M4/M1_CTD_sf"/>
</dbReference>
<dbReference type="InterPro" id="IPR035414">
    <property type="entry name" value="Peptidase_M1_pepN_Ig-like"/>
</dbReference>
<keyword evidence="11" id="KW-0482">Metalloprotease</keyword>
<evidence type="ECO:0000256" key="4">
    <source>
        <dbReference type="ARBA" id="ARBA00012564"/>
    </source>
</evidence>
<feature type="domain" description="Peptidase M1 alanyl aminopeptidase Ig-like fold" evidence="14">
    <location>
        <begin position="450"/>
        <end position="549"/>
    </location>
</feature>
<name>A0A933L1G5_9HYPH</name>
<organism evidence="17 18">
    <name type="scientific">Devosia nanyangense</name>
    <dbReference type="NCBI Taxonomy" id="1228055"/>
    <lineage>
        <taxon>Bacteria</taxon>
        <taxon>Pseudomonadati</taxon>
        <taxon>Pseudomonadota</taxon>
        <taxon>Alphaproteobacteria</taxon>
        <taxon>Hyphomicrobiales</taxon>
        <taxon>Devosiaceae</taxon>
        <taxon>Devosia</taxon>
    </lineage>
</organism>
<dbReference type="Gene3D" id="1.10.390.10">
    <property type="entry name" value="Neutral Protease Domain 2"/>
    <property type="match status" value="1"/>
</dbReference>
<dbReference type="Gene3D" id="2.60.40.1730">
    <property type="entry name" value="tricorn interacting facor f3 domain"/>
    <property type="match status" value="1"/>
</dbReference>
<dbReference type="GO" id="GO:0006508">
    <property type="term" value="P:proteolysis"/>
    <property type="evidence" value="ECO:0007669"/>
    <property type="project" value="UniProtKB-UniRule"/>
</dbReference>
<dbReference type="Proteomes" id="UP000782610">
    <property type="component" value="Unassembled WGS sequence"/>
</dbReference>
<dbReference type="SUPFAM" id="SSF55486">
    <property type="entry name" value="Metalloproteases ('zincins'), catalytic domain"/>
    <property type="match status" value="1"/>
</dbReference>
<evidence type="ECO:0000259" key="16">
    <source>
        <dbReference type="Pfam" id="PF17900"/>
    </source>
</evidence>
<sequence>MRTENEQTIFLKDYVPSPYRIDKVELDVRIAPDTARVRALLTISPRDTTPPGTPLVLDGDELKLDAIAIDGLPLALTAYETSATTLTVTEPPNRTFVLDTEVNLVPEKNLKLMGFYRSGGTWCTQCEPEGFRRITYYLDRPDVLAPFKVTMTADKAIAPVLLANGNLVERGDIEGGLHYAVWDDPYPKPSYLFAMVAGDLGSIHDSFVTASGRKVALGVYCTHGKEDECLWAMDSLKRSMAWDERRFGREYDLDIFNIVAVSDFNFGAMENKGLSIFNDKLVFVKPEAATDDDYYNVERVIAHEYFHNWTGDRITCRDWFQLCLKEGLTVYRDQEFTSDERSRPVKRIDDVKTLRTTQFPEDGGPLAHPARPDRYKEINNFYTATVYEKGAEIVRMLATLLGEAGFRKGMDLYFERHDGEATTIEAFLAVFEDSSGVDLQHFGKWYLQAGTPEVTVADSYDAATQTYKLTLSQTTAPTPGQPDKAPLVIPVKFGLIGPNGSPMGWTGASGDVRDDMLVLEGQSATYEFKGVPNRPVASLFREFSAPVKIVSPASQSDRLFLARHDTDPFNRWQSLQDVAMALMLGAVAGTDWAEADIAALAEAIGDTIGSSALDPAFKALTLSLPAENLVARTIGRSVDPDKVRAVRLKLIAAIATRLEAALTAAYRANTPAGSYSPNAAPAGQRALKNGALALLVIGGTANGARLAREQYETATNMTDRYAALGAVVAGWTADAEALLGNFRTMFTADPLVLDKWLGLNAVAPDNEVVARLGAILADPSFPRNNPNRLRALVGNFGMSNPSQFARADGTGFRFVTEFVADVDTRNPQVAARVLTAFRVWRSYEPVRQAAAESALMALRDAGGLSRNTADILERTLAG</sequence>
<comment type="catalytic activity">
    <reaction evidence="1">
        <text>Release of an N-terminal amino acid, Xaa-|-Yaa- from a peptide, amide or arylamide. Xaa is preferably Ala, but may be most amino acids including Pro (slow action). When a terminal hydrophobic residue is followed by a prolyl residue, the two may be released as an intact Xaa-Pro dipeptide.</text>
        <dbReference type="EC" id="3.4.11.2"/>
    </reaction>
</comment>
<dbReference type="FunFam" id="2.60.40.1840:FF:000001">
    <property type="entry name" value="Aminopeptidase N"/>
    <property type="match status" value="1"/>
</dbReference>
<feature type="domain" description="Peptidase M1 alanyl aminopeptidase C-terminal" evidence="15">
    <location>
        <begin position="556"/>
        <end position="877"/>
    </location>
</feature>
<dbReference type="CDD" id="cd09600">
    <property type="entry name" value="M1_APN"/>
    <property type="match status" value="1"/>
</dbReference>
<comment type="similarity">
    <text evidence="3">Belongs to the peptidase M1 family.</text>
</comment>
<keyword evidence="8" id="KW-0479">Metal-binding</keyword>
<evidence type="ECO:0000313" key="18">
    <source>
        <dbReference type="Proteomes" id="UP000782610"/>
    </source>
</evidence>
<dbReference type="InterPro" id="IPR037144">
    <property type="entry name" value="Peptidase_M1_pepN_C_sf"/>
</dbReference>